<keyword evidence="2" id="KW-1185">Reference proteome</keyword>
<sequence length="112" mass="12650">MAHTQTLVKFNLVTLRGGSDSQHINTSRVLKENCPADGWPYFSTNCNHFKTPPNIIRTYVLTNKHEDCTINETSRMLSRNTALHCHAPCGHAFQRTGAKINNVLTKCHADWT</sequence>
<evidence type="ECO:0000313" key="2">
    <source>
        <dbReference type="Proteomes" id="UP000828390"/>
    </source>
</evidence>
<dbReference type="Proteomes" id="UP000828390">
    <property type="component" value="Unassembled WGS sequence"/>
</dbReference>
<comment type="caution">
    <text evidence="1">The sequence shown here is derived from an EMBL/GenBank/DDBJ whole genome shotgun (WGS) entry which is preliminary data.</text>
</comment>
<reference evidence="1" key="2">
    <citation type="submission" date="2020-11" db="EMBL/GenBank/DDBJ databases">
        <authorList>
            <person name="McCartney M.A."/>
            <person name="Auch B."/>
            <person name="Kono T."/>
            <person name="Mallez S."/>
            <person name="Becker A."/>
            <person name="Gohl D.M."/>
            <person name="Silverstein K.A.T."/>
            <person name="Koren S."/>
            <person name="Bechman K.B."/>
            <person name="Herman A."/>
            <person name="Abrahante J.E."/>
            <person name="Garbe J."/>
        </authorList>
    </citation>
    <scope>NUCLEOTIDE SEQUENCE</scope>
    <source>
        <strain evidence="1">Duluth1</strain>
        <tissue evidence="1">Whole animal</tissue>
    </source>
</reference>
<dbReference type="EMBL" id="JAIWYP010000002">
    <property type="protein sequence ID" value="KAH3865523.1"/>
    <property type="molecule type" value="Genomic_DNA"/>
</dbReference>
<protein>
    <submittedName>
        <fullName evidence="1">Uncharacterized protein</fullName>
    </submittedName>
</protein>
<reference evidence="1" key="1">
    <citation type="journal article" date="2019" name="bioRxiv">
        <title>The Genome of the Zebra Mussel, Dreissena polymorpha: A Resource for Invasive Species Research.</title>
        <authorList>
            <person name="McCartney M.A."/>
            <person name="Auch B."/>
            <person name="Kono T."/>
            <person name="Mallez S."/>
            <person name="Zhang Y."/>
            <person name="Obille A."/>
            <person name="Becker A."/>
            <person name="Abrahante J.E."/>
            <person name="Garbe J."/>
            <person name="Badalamenti J.P."/>
            <person name="Herman A."/>
            <person name="Mangelson H."/>
            <person name="Liachko I."/>
            <person name="Sullivan S."/>
            <person name="Sone E.D."/>
            <person name="Koren S."/>
            <person name="Silverstein K.A.T."/>
            <person name="Beckman K.B."/>
            <person name="Gohl D.M."/>
        </authorList>
    </citation>
    <scope>NUCLEOTIDE SEQUENCE</scope>
    <source>
        <strain evidence="1">Duluth1</strain>
        <tissue evidence="1">Whole animal</tissue>
    </source>
</reference>
<proteinExistence type="predicted"/>
<accession>A0A9D4LVN1</accession>
<organism evidence="1 2">
    <name type="scientific">Dreissena polymorpha</name>
    <name type="common">Zebra mussel</name>
    <name type="synonym">Mytilus polymorpha</name>
    <dbReference type="NCBI Taxonomy" id="45954"/>
    <lineage>
        <taxon>Eukaryota</taxon>
        <taxon>Metazoa</taxon>
        <taxon>Spiralia</taxon>
        <taxon>Lophotrochozoa</taxon>
        <taxon>Mollusca</taxon>
        <taxon>Bivalvia</taxon>
        <taxon>Autobranchia</taxon>
        <taxon>Heteroconchia</taxon>
        <taxon>Euheterodonta</taxon>
        <taxon>Imparidentia</taxon>
        <taxon>Neoheterodontei</taxon>
        <taxon>Myida</taxon>
        <taxon>Dreissenoidea</taxon>
        <taxon>Dreissenidae</taxon>
        <taxon>Dreissena</taxon>
    </lineage>
</organism>
<dbReference type="AlphaFoldDB" id="A0A9D4LVN1"/>
<evidence type="ECO:0000313" key="1">
    <source>
        <dbReference type="EMBL" id="KAH3865523.1"/>
    </source>
</evidence>
<gene>
    <name evidence="1" type="ORF">DPMN_028563</name>
</gene>
<name>A0A9D4LVN1_DREPO</name>